<keyword evidence="2" id="KW-1185">Reference proteome</keyword>
<evidence type="ECO:0000313" key="2">
    <source>
        <dbReference type="Proteomes" id="UP000287502"/>
    </source>
</evidence>
<dbReference type="AlphaFoldDB" id="A0A3R5UWD1"/>
<dbReference type="Proteomes" id="UP000287502">
    <property type="component" value="Chromosome"/>
</dbReference>
<protein>
    <submittedName>
        <fullName evidence="1">Uncharacterized protein</fullName>
    </submittedName>
</protein>
<dbReference type="RefSeq" id="WP_128465429.1">
    <property type="nucleotide sequence ID" value="NZ_CP035108.1"/>
</dbReference>
<proteinExistence type="predicted"/>
<reference evidence="1 2" key="1">
    <citation type="submission" date="2019-01" db="EMBL/GenBank/DDBJ databases">
        <title>Geovibrio thiophilus DSM 11263, complete genome.</title>
        <authorList>
            <person name="Spring S."/>
            <person name="Bunk B."/>
            <person name="Sproer C."/>
        </authorList>
    </citation>
    <scope>NUCLEOTIDE SEQUENCE [LARGE SCALE GENOMIC DNA]</scope>
    <source>
        <strain evidence="1 2">DSM 11263</strain>
    </source>
</reference>
<dbReference type="OrthoDB" id="9810057at2"/>
<evidence type="ECO:0000313" key="1">
    <source>
        <dbReference type="EMBL" id="QAR32142.1"/>
    </source>
</evidence>
<dbReference type="EMBL" id="CP035108">
    <property type="protein sequence ID" value="QAR32142.1"/>
    <property type="molecule type" value="Genomic_DNA"/>
</dbReference>
<sequence length="83" mass="9281">MSKTNTLLKELEEVAAKLNIKVRYERTKARGGLCKKGEQFLIIIDKSADPHYKTAVIAEAVKKFDLADVYISPKAREAIESAD</sequence>
<accession>A0A3R5UWD1</accession>
<dbReference type="KEGG" id="gtl:EP073_01630"/>
<name>A0A3R5UWD1_9BACT</name>
<gene>
    <name evidence="1" type="ORF">EP073_01630</name>
</gene>
<organism evidence="1 2">
    <name type="scientific">Geovibrio thiophilus</name>
    <dbReference type="NCBI Taxonomy" id="139438"/>
    <lineage>
        <taxon>Bacteria</taxon>
        <taxon>Pseudomonadati</taxon>
        <taxon>Deferribacterota</taxon>
        <taxon>Deferribacteres</taxon>
        <taxon>Deferribacterales</taxon>
        <taxon>Geovibrionaceae</taxon>
        <taxon>Geovibrio</taxon>
    </lineage>
</organism>